<dbReference type="InterPro" id="IPR006603">
    <property type="entry name" value="PQ-loop_rpt"/>
</dbReference>
<feature type="transmembrane region" description="Helical" evidence="5">
    <location>
        <begin position="60"/>
        <end position="80"/>
    </location>
</feature>
<feature type="non-terminal residue" evidence="6">
    <location>
        <position position="261"/>
    </location>
</feature>
<evidence type="ECO:0000313" key="7">
    <source>
        <dbReference type="Proteomes" id="UP000095023"/>
    </source>
</evidence>
<feature type="transmembrane region" description="Helical" evidence="5">
    <location>
        <begin position="31"/>
        <end position="54"/>
    </location>
</feature>
<sequence length="261" mass="29835">IQPLITLVLAFSPIMSWGDTIYAIHRKKSSAGLSLDLCGIMLFSSVLRIFFWFGNPFNDALLIQAVTTALTHTAFLYLALKYRPIEEPMIQNKIELGNIEPKVVFGDPNLVSDRIDLFNDKPGRARSPLDILASLKRPYSIWLWNEPVIYWKFLTGFIATLLMLQLIFGWSSTYIEIVGFLSTLIEAFLPVPQMIKIHTSQNSDGIRFSLIGSWLLGDLMKIIFYFNGSNISLQFKLCALLQAFFDICITYQTLRYRKSSR</sequence>
<evidence type="ECO:0000256" key="1">
    <source>
        <dbReference type="ARBA" id="ARBA00004141"/>
    </source>
</evidence>
<comment type="subcellular location">
    <subcellularLocation>
        <location evidence="1">Membrane</location>
        <topology evidence="1">Multi-pass membrane protein</topology>
    </subcellularLocation>
</comment>
<dbReference type="GO" id="GO:0042147">
    <property type="term" value="P:retrograde transport, endosome to Golgi"/>
    <property type="evidence" value="ECO:0007669"/>
    <property type="project" value="TreeGrafter"/>
</dbReference>
<feature type="non-terminal residue" evidence="6">
    <location>
        <position position="1"/>
    </location>
</feature>
<keyword evidence="3 5" id="KW-1133">Transmembrane helix</keyword>
<organism evidence="6 7">
    <name type="scientific">Tortispora caseinolytica NRRL Y-17796</name>
    <dbReference type="NCBI Taxonomy" id="767744"/>
    <lineage>
        <taxon>Eukaryota</taxon>
        <taxon>Fungi</taxon>
        <taxon>Dikarya</taxon>
        <taxon>Ascomycota</taxon>
        <taxon>Saccharomycotina</taxon>
        <taxon>Trigonopsidomycetes</taxon>
        <taxon>Trigonopsidales</taxon>
        <taxon>Trigonopsidaceae</taxon>
        <taxon>Tortispora</taxon>
    </lineage>
</organism>
<keyword evidence="4 5" id="KW-0472">Membrane</keyword>
<evidence type="ECO:0008006" key="8">
    <source>
        <dbReference type="Google" id="ProtNLM"/>
    </source>
</evidence>
<evidence type="ECO:0000313" key="6">
    <source>
        <dbReference type="EMBL" id="ODV90765.1"/>
    </source>
</evidence>
<dbReference type="GO" id="GO:0045332">
    <property type="term" value="P:phospholipid translocation"/>
    <property type="evidence" value="ECO:0007669"/>
    <property type="project" value="TreeGrafter"/>
</dbReference>
<evidence type="ECO:0000256" key="2">
    <source>
        <dbReference type="ARBA" id="ARBA00022692"/>
    </source>
</evidence>
<keyword evidence="7" id="KW-1185">Reference proteome</keyword>
<reference evidence="7" key="1">
    <citation type="submission" date="2016-02" db="EMBL/GenBank/DDBJ databases">
        <title>Comparative genomics of biotechnologically important yeasts.</title>
        <authorList>
            <consortium name="DOE Joint Genome Institute"/>
            <person name="Riley R."/>
            <person name="Haridas S."/>
            <person name="Wolfe K.H."/>
            <person name="Lopes M.R."/>
            <person name="Hittinger C.T."/>
            <person name="Goker M."/>
            <person name="Salamov A."/>
            <person name="Wisecaver J."/>
            <person name="Long T.M."/>
            <person name="Aerts A.L."/>
            <person name="Barry K."/>
            <person name="Choi C."/>
            <person name="Clum A."/>
            <person name="Coughlan A.Y."/>
            <person name="Deshpande S."/>
            <person name="Douglass A.P."/>
            <person name="Hanson S.J."/>
            <person name="Klenk H.-P."/>
            <person name="Labutti K."/>
            <person name="Lapidus A."/>
            <person name="Lindquist E."/>
            <person name="Lipzen A."/>
            <person name="Meier-Kolthoff J.P."/>
            <person name="Ohm R.A."/>
            <person name="Otillar R.P."/>
            <person name="Pangilinan J."/>
            <person name="Peng Y."/>
            <person name="Rokas A."/>
            <person name="Rosa C.A."/>
            <person name="Scheuner C."/>
            <person name="Sibirny A.A."/>
            <person name="Slot J.C."/>
            <person name="Stielow J.B."/>
            <person name="Sun H."/>
            <person name="Kurtzman C.P."/>
            <person name="Blackwell M."/>
            <person name="Jeffries T.W."/>
            <person name="Grigoriev I.V."/>
        </authorList>
    </citation>
    <scope>NUCLEOTIDE SEQUENCE [LARGE SCALE GENOMIC DNA]</scope>
    <source>
        <strain evidence="7">NRRL Y-17796</strain>
    </source>
</reference>
<evidence type="ECO:0000256" key="5">
    <source>
        <dbReference type="SAM" id="Phobius"/>
    </source>
</evidence>
<feature type="transmembrane region" description="Helical" evidence="5">
    <location>
        <begin position="233"/>
        <end position="254"/>
    </location>
</feature>
<dbReference type="PANTHER" id="PTHR14856">
    <property type="entry name" value="PQ-LOOP REPEAT-CONTAINING PROTEIN 1-LIKE PROTEIN"/>
    <property type="match status" value="1"/>
</dbReference>
<dbReference type="GO" id="GO:0005829">
    <property type="term" value="C:cytosol"/>
    <property type="evidence" value="ECO:0007669"/>
    <property type="project" value="GOC"/>
</dbReference>
<feature type="transmembrane region" description="Helical" evidence="5">
    <location>
        <begin position="6"/>
        <end position="24"/>
    </location>
</feature>
<feature type="transmembrane region" description="Helical" evidence="5">
    <location>
        <begin position="149"/>
        <end position="168"/>
    </location>
</feature>
<protein>
    <recommendedName>
        <fullName evidence="8">PQ-loop repeat-containing protein 1</fullName>
    </recommendedName>
</protein>
<dbReference type="OrthoDB" id="292213at2759"/>
<dbReference type="InterPro" id="IPR052241">
    <property type="entry name" value="SLC66/Scramblase_ANY1"/>
</dbReference>
<dbReference type="Pfam" id="PF04193">
    <property type="entry name" value="PQ-loop"/>
    <property type="match status" value="2"/>
</dbReference>
<dbReference type="GO" id="GO:0005802">
    <property type="term" value="C:trans-Golgi network"/>
    <property type="evidence" value="ECO:0007669"/>
    <property type="project" value="TreeGrafter"/>
</dbReference>
<accession>A0A1E4TG70</accession>
<gene>
    <name evidence="6" type="ORF">CANCADRAFT_16922</name>
</gene>
<dbReference type="Gene3D" id="1.20.1280.290">
    <property type="match status" value="2"/>
</dbReference>
<dbReference type="GO" id="GO:0005768">
    <property type="term" value="C:endosome"/>
    <property type="evidence" value="ECO:0007669"/>
    <property type="project" value="TreeGrafter"/>
</dbReference>
<evidence type="ECO:0000256" key="4">
    <source>
        <dbReference type="ARBA" id="ARBA00023136"/>
    </source>
</evidence>
<name>A0A1E4TG70_9ASCO</name>
<dbReference type="AlphaFoldDB" id="A0A1E4TG70"/>
<proteinExistence type="predicted"/>
<dbReference type="GO" id="GO:0016020">
    <property type="term" value="C:membrane"/>
    <property type="evidence" value="ECO:0007669"/>
    <property type="project" value="UniProtKB-SubCell"/>
</dbReference>
<keyword evidence="2 5" id="KW-0812">Transmembrane</keyword>
<dbReference type="Proteomes" id="UP000095023">
    <property type="component" value="Unassembled WGS sequence"/>
</dbReference>
<evidence type="ECO:0000256" key="3">
    <source>
        <dbReference type="ARBA" id="ARBA00022989"/>
    </source>
</evidence>
<dbReference type="EMBL" id="KV453842">
    <property type="protein sequence ID" value="ODV90765.1"/>
    <property type="molecule type" value="Genomic_DNA"/>
</dbReference>
<dbReference type="PANTHER" id="PTHR14856:SF9">
    <property type="entry name" value="PQ-LOOP REPEAT-CONTAINING PROTEIN 1"/>
    <property type="match status" value="1"/>
</dbReference>